<dbReference type="Gene3D" id="1.20.1070.10">
    <property type="entry name" value="Rhodopsin 7-helix transmembrane proteins"/>
    <property type="match status" value="1"/>
</dbReference>
<feature type="transmembrane region" description="Helical" evidence="1">
    <location>
        <begin position="150"/>
        <end position="170"/>
    </location>
</feature>
<keyword evidence="1" id="KW-1133">Transmembrane helix</keyword>
<dbReference type="Proteomes" id="UP000095287">
    <property type="component" value="Unplaced"/>
</dbReference>
<proteinExistence type="predicted"/>
<dbReference type="InterPro" id="IPR019426">
    <property type="entry name" value="7TM_GPCR_serpentine_rcpt_Srv"/>
</dbReference>
<feature type="transmembrane region" description="Helical" evidence="1">
    <location>
        <begin position="118"/>
        <end position="138"/>
    </location>
</feature>
<reference evidence="3" key="1">
    <citation type="submission" date="2016-11" db="UniProtKB">
        <authorList>
            <consortium name="WormBaseParasite"/>
        </authorList>
    </citation>
    <scope>IDENTIFICATION</scope>
</reference>
<accession>A0A1I8A481</accession>
<name>A0A1I8A481_9BILA</name>
<keyword evidence="2" id="KW-1185">Reference proteome</keyword>
<organism evidence="2 3">
    <name type="scientific">Steinernema glaseri</name>
    <dbReference type="NCBI Taxonomy" id="37863"/>
    <lineage>
        <taxon>Eukaryota</taxon>
        <taxon>Metazoa</taxon>
        <taxon>Ecdysozoa</taxon>
        <taxon>Nematoda</taxon>
        <taxon>Chromadorea</taxon>
        <taxon>Rhabditida</taxon>
        <taxon>Tylenchina</taxon>
        <taxon>Panagrolaimomorpha</taxon>
        <taxon>Strongyloidoidea</taxon>
        <taxon>Steinernematidae</taxon>
        <taxon>Steinernema</taxon>
    </lineage>
</organism>
<dbReference type="Pfam" id="PF10323">
    <property type="entry name" value="7TM_GPCR_Srv"/>
    <property type="match status" value="1"/>
</dbReference>
<evidence type="ECO:0000313" key="3">
    <source>
        <dbReference type="WBParaSite" id="L893_g32687.t1"/>
    </source>
</evidence>
<sequence>MDVVLALNRLKVFCRIRYRKVIDSALQTIIWLSGAVSFGITIAPLAGFKLASDEFELCADLSRPWTKHNGIYLSFVPIACSLVTLSIYIAVFMFLLYKKAKIGRINTNKAEIRLLAQALLRFCGDSCVEIVMFIMVNMTPGHTTSPYLRMFHYMGMVNFVCIPPVIFLVLNKSIRGHVVKFRDTSSVQVAPLMRLV</sequence>
<dbReference type="WBParaSite" id="L893_g32687.t1">
    <property type="protein sequence ID" value="L893_g32687.t1"/>
    <property type="gene ID" value="L893_g32687"/>
</dbReference>
<dbReference type="AlphaFoldDB" id="A0A1I8A481"/>
<feature type="transmembrane region" description="Helical" evidence="1">
    <location>
        <begin position="29"/>
        <end position="51"/>
    </location>
</feature>
<feature type="transmembrane region" description="Helical" evidence="1">
    <location>
        <begin position="71"/>
        <end position="97"/>
    </location>
</feature>
<keyword evidence="1" id="KW-0812">Transmembrane</keyword>
<evidence type="ECO:0000313" key="2">
    <source>
        <dbReference type="Proteomes" id="UP000095287"/>
    </source>
</evidence>
<protein>
    <submittedName>
        <fullName evidence="3">G_PROTEIN_RECEP_F1_2 domain-containing protein</fullName>
    </submittedName>
</protein>
<keyword evidence="1" id="KW-0472">Membrane</keyword>
<evidence type="ECO:0000256" key="1">
    <source>
        <dbReference type="SAM" id="Phobius"/>
    </source>
</evidence>